<dbReference type="Pfam" id="PF03608">
    <property type="entry name" value="EII-GUT"/>
    <property type="match status" value="1"/>
</dbReference>
<dbReference type="GeneID" id="84579342"/>
<dbReference type="PANTHER" id="PTHR40399">
    <property type="entry name" value="PTS SYSTEM GLUCITOL/SORBITOL-SPECIFIC EIIC COMPONENT"/>
    <property type="match status" value="1"/>
</dbReference>
<evidence type="ECO:0000313" key="3">
    <source>
        <dbReference type="Proteomes" id="UP000235658"/>
    </source>
</evidence>
<protein>
    <submittedName>
        <fullName evidence="2">PTS glucitol/sorbitol transporter subunit IIC</fullName>
    </submittedName>
</protein>
<organism evidence="2 3">
    <name type="scientific">Anaerococcus hydrogenalis</name>
    <dbReference type="NCBI Taxonomy" id="33029"/>
    <lineage>
        <taxon>Bacteria</taxon>
        <taxon>Bacillati</taxon>
        <taxon>Bacillota</taxon>
        <taxon>Tissierellia</taxon>
        <taxon>Tissierellales</taxon>
        <taxon>Peptoniphilaceae</taxon>
        <taxon>Anaerococcus</taxon>
    </lineage>
</organism>
<dbReference type="GO" id="GO:0016020">
    <property type="term" value="C:membrane"/>
    <property type="evidence" value="ECO:0007669"/>
    <property type="project" value="InterPro"/>
</dbReference>
<evidence type="ECO:0000313" key="2">
    <source>
        <dbReference type="EMBL" id="PMC80773.1"/>
    </source>
</evidence>
<keyword evidence="1" id="KW-1133">Transmembrane helix</keyword>
<dbReference type="GO" id="GO:0009401">
    <property type="term" value="P:phosphoenolpyruvate-dependent sugar phosphotransferase system"/>
    <property type="evidence" value="ECO:0007669"/>
    <property type="project" value="InterPro"/>
</dbReference>
<dbReference type="AlphaFoldDB" id="A0A2N6UGT3"/>
<gene>
    <name evidence="2" type="primary">srlA</name>
    <name evidence="2" type="ORF">CJ192_09105</name>
</gene>
<dbReference type="PIRSF" id="PIRSF038321">
    <property type="entry name" value="PTS_glc_srb_IIC"/>
    <property type="match status" value="1"/>
</dbReference>
<accession>A0A2N6UGT3</accession>
<feature type="transmembrane region" description="Helical" evidence="1">
    <location>
        <begin position="64"/>
        <end position="84"/>
    </location>
</feature>
<keyword evidence="1" id="KW-0472">Membrane</keyword>
<keyword evidence="1" id="KW-0812">Transmembrane</keyword>
<dbReference type="RefSeq" id="WP_102198530.1">
    <property type="nucleotide sequence ID" value="NZ_PNHP01000008.1"/>
</dbReference>
<evidence type="ECO:0000256" key="1">
    <source>
        <dbReference type="SAM" id="Phobius"/>
    </source>
</evidence>
<feature type="transmembrane region" description="Helical" evidence="1">
    <location>
        <begin position="142"/>
        <end position="160"/>
    </location>
</feature>
<dbReference type="Proteomes" id="UP000235658">
    <property type="component" value="Unassembled WGS sequence"/>
</dbReference>
<sequence length="186" mass="20570">MDFLVNLAQSFIGLFELGAETLVSWMTGIVPKVLLLLVFMNALIAIIGAERVNKFGKLCSKNKLLAYGVLPFVSAFMLGNPMALSMGKFLPEAQKPSYYASAAYHCHTNNGIFPHINPGELFVWLGIAQGVEKLGLSTVPLAIRYMLVGLVMNFLAGWITDFTTKYVEKQQNIKLKRSIDVEAHND</sequence>
<dbReference type="InterPro" id="IPR004699">
    <property type="entry name" value="PTS_IID_sorb"/>
</dbReference>
<reference evidence="2 3" key="1">
    <citation type="submission" date="2017-09" db="EMBL/GenBank/DDBJ databases">
        <title>Bacterial strain isolated from the female urinary microbiota.</title>
        <authorList>
            <person name="Thomas-White K."/>
            <person name="Kumar N."/>
            <person name="Forster S."/>
            <person name="Putonti C."/>
            <person name="Lawley T."/>
            <person name="Wolfe A.J."/>
        </authorList>
    </citation>
    <scope>NUCLEOTIDE SEQUENCE [LARGE SCALE GENOMIC DNA]</scope>
    <source>
        <strain evidence="2 3">UMB0204</strain>
    </source>
</reference>
<feature type="transmembrane region" description="Helical" evidence="1">
    <location>
        <begin position="29"/>
        <end position="52"/>
    </location>
</feature>
<name>A0A2N6UGT3_9FIRM</name>
<proteinExistence type="predicted"/>
<dbReference type="PANTHER" id="PTHR40399:SF1">
    <property type="entry name" value="PTS SYSTEM GLUCITOL_SORBITOL-SPECIFIC EIIC COMPONENT"/>
    <property type="match status" value="1"/>
</dbReference>
<comment type="caution">
    <text evidence="2">The sequence shown here is derived from an EMBL/GenBank/DDBJ whole genome shotgun (WGS) entry which is preliminary data.</text>
</comment>
<dbReference type="EMBL" id="PNHP01000008">
    <property type="protein sequence ID" value="PMC80773.1"/>
    <property type="molecule type" value="Genomic_DNA"/>
</dbReference>
<dbReference type="NCBIfam" id="TIGR00821">
    <property type="entry name" value="EII-GUT"/>
    <property type="match status" value="1"/>
</dbReference>
<dbReference type="PROSITE" id="PS51107">
    <property type="entry name" value="PTS_EIIC_TYPE_5"/>
    <property type="match status" value="1"/>
</dbReference>